<dbReference type="Gene3D" id="2.60.40.10">
    <property type="entry name" value="Immunoglobulins"/>
    <property type="match status" value="2"/>
</dbReference>
<evidence type="ECO:0000256" key="2">
    <source>
        <dbReference type="ARBA" id="ARBA00022525"/>
    </source>
</evidence>
<name>A0A0R1TY98_9LACO</name>
<dbReference type="AlphaFoldDB" id="A0A0R1TY98"/>
<evidence type="ECO:0000256" key="5">
    <source>
        <dbReference type="SAM" id="MobiDB-lite"/>
    </source>
</evidence>
<keyword evidence="11" id="KW-1185">Reference proteome</keyword>
<feature type="domain" description="Gram-positive pilin subunit D1 N-terminal" evidence="8">
    <location>
        <begin position="40"/>
        <end position="192"/>
    </location>
</feature>
<dbReference type="STRING" id="1423724.FC32_GL000824"/>
<dbReference type="NCBIfam" id="NF033902">
    <property type="entry name" value="iso_D2_wall_anc"/>
    <property type="match status" value="1"/>
</dbReference>
<dbReference type="InterPro" id="IPR032364">
    <property type="entry name" value="GramPos_pilinD1_N"/>
</dbReference>
<proteinExistence type="predicted"/>
<feature type="domain" description="Gram-positive cocci surface proteins LPxTG" evidence="7">
    <location>
        <begin position="522"/>
        <end position="562"/>
    </location>
</feature>
<dbReference type="eggNOG" id="COG4932">
    <property type="taxonomic scope" value="Bacteria"/>
</dbReference>
<dbReference type="Proteomes" id="UP000051324">
    <property type="component" value="Unassembled WGS sequence"/>
</dbReference>
<dbReference type="Pfam" id="PF17802">
    <property type="entry name" value="SpaA"/>
    <property type="match status" value="1"/>
</dbReference>
<feature type="region of interest" description="Disordered" evidence="5">
    <location>
        <begin position="361"/>
        <end position="382"/>
    </location>
</feature>
<gene>
    <name evidence="10" type="ORF">FC32_GL000824</name>
</gene>
<keyword evidence="6" id="KW-0472">Membrane</keyword>
<dbReference type="InterPro" id="IPR048052">
    <property type="entry name" value="FM1-like"/>
</dbReference>
<evidence type="ECO:0000256" key="6">
    <source>
        <dbReference type="SAM" id="Phobius"/>
    </source>
</evidence>
<evidence type="ECO:0000259" key="8">
    <source>
        <dbReference type="Pfam" id="PF16555"/>
    </source>
</evidence>
<keyword evidence="1" id="KW-0134">Cell wall</keyword>
<keyword evidence="6" id="KW-1133">Transmembrane helix</keyword>
<dbReference type="InterPro" id="IPR019931">
    <property type="entry name" value="LPXTG_anchor"/>
</dbReference>
<evidence type="ECO:0000313" key="11">
    <source>
        <dbReference type="Proteomes" id="UP000051324"/>
    </source>
</evidence>
<dbReference type="PATRIC" id="fig|1423724.4.peg.863"/>
<evidence type="ECO:0000256" key="4">
    <source>
        <dbReference type="ARBA" id="ARBA00023088"/>
    </source>
</evidence>
<dbReference type="NCBIfam" id="TIGR01167">
    <property type="entry name" value="LPXTG_anchor"/>
    <property type="match status" value="1"/>
</dbReference>
<keyword evidence="2" id="KW-0964">Secreted</keyword>
<sequence length="564" mass="60916">MEVMKNKLKAIFMSILLLASIIVPGLASVKSVSADETIPDKVNVTVHKRVFDSETPAPTQNTGNIMSDFGGDALPNVGFTVYDITDEYIKEVSGSTAEDATAALVEKYTNATPANVAADQKLTDKNGDVTFSGLDTKAGNEFKTYIILETKSPSAIVEKAAPIVLTMPVYAYDANGQVTTNVLSDIHVYPKNAENNDNYEGKISKELVDDTVHHHTNWTGLGAINDTVLSPRVGRLLQYEVTYHVPSSTIFAENSGIEIVDDPGVGIVLPEQVAVENGKVVDTIVDTLNADPATLRDNVQVKIGDKVINATVKYEEDRQEGGNSKFTLNITGADNADLAGETLVITYYAYLAKTESSLDNPVDNSITATADTTSGEQVSTDETATQNSISLLASRAAVVMADQAHKPLAVGGYNFKKVDAQSNAALAGAQFVVYDVKQKAYVQFNQDNAGNRTEQKWTSDINKATVYTSDEKGMIELEYLPYADYELVEVKAPEGYVKGGNVEFTVERDSYKTTKANPVEVKNAKKGLLPSTGGYGIYIFLLAGLALMAGAYAWFRRVNKNDNV</sequence>
<evidence type="ECO:0000256" key="1">
    <source>
        <dbReference type="ARBA" id="ARBA00022512"/>
    </source>
</evidence>
<evidence type="ECO:0000259" key="9">
    <source>
        <dbReference type="Pfam" id="PF17802"/>
    </source>
</evidence>
<evidence type="ECO:0000313" key="10">
    <source>
        <dbReference type="EMBL" id="KRL83570.1"/>
    </source>
</evidence>
<evidence type="ECO:0000259" key="7">
    <source>
        <dbReference type="Pfam" id="PF00746"/>
    </source>
</evidence>
<dbReference type="EMBL" id="AZFT01000053">
    <property type="protein sequence ID" value="KRL83570.1"/>
    <property type="molecule type" value="Genomic_DNA"/>
</dbReference>
<reference evidence="10 11" key="1">
    <citation type="journal article" date="2015" name="Genome Announc.">
        <title>Expanding the biotechnology potential of lactobacilli through comparative genomics of 213 strains and associated genera.</title>
        <authorList>
            <person name="Sun Z."/>
            <person name="Harris H.M."/>
            <person name="McCann A."/>
            <person name="Guo C."/>
            <person name="Argimon S."/>
            <person name="Zhang W."/>
            <person name="Yang X."/>
            <person name="Jeffery I.B."/>
            <person name="Cooney J.C."/>
            <person name="Kagawa T.F."/>
            <person name="Liu W."/>
            <person name="Song Y."/>
            <person name="Salvetti E."/>
            <person name="Wrobel A."/>
            <person name="Rasinkangas P."/>
            <person name="Parkhill J."/>
            <person name="Rea M.C."/>
            <person name="O'Sullivan O."/>
            <person name="Ritari J."/>
            <person name="Douillard F.P."/>
            <person name="Paul Ross R."/>
            <person name="Yang R."/>
            <person name="Briner A.E."/>
            <person name="Felis G.E."/>
            <person name="de Vos W.M."/>
            <person name="Barrangou R."/>
            <person name="Klaenhammer T.R."/>
            <person name="Caufield P.W."/>
            <person name="Cui Y."/>
            <person name="Zhang H."/>
            <person name="O'Toole P.W."/>
        </authorList>
    </citation>
    <scope>NUCLEOTIDE SEQUENCE [LARGE SCALE GENOMIC DNA]</scope>
    <source>
        <strain evidence="10 11">DSM 16634</strain>
    </source>
</reference>
<protein>
    <submittedName>
        <fullName evidence="10">Cell wall surface anchor family protein</fullName>
    </submittedName>
</protein>
<keyword evidence="3" id="KW-0732">Signal</keyword>
<comment type="caution">
    <text evidence="10">The sequence shown here is derived from an EMBL/GenBank/DDBJ whole genome shotgun (WGS) entry which is preliminary data.</text>
</comment>
<keyword evidence="4" id="KW-0572">Peptidoglycan-anchor</keyword>
<accession>A0A0R1TY98</accession>
<dbReference type="Pfam" id="PF16555">
    <property type="entry name" value="GramPos_pilinD1"/>
    <property type="match status" value="1"/>
</dbReference>
<dbReference type="Gene3D" id="2.60.40.740">
    <property type="match status" value="1"/>
</dbReference>
<organism evidence="10 11">
    <name type="scientific">Ligilactobacillus apodemi DSM 16634 = JCM 16172</name>
    <dbReference type="NCBI Taxonomy" id="1423724"/>
    <lineage>
        <taxon>Bacteria</taxon>
        <taxon>Bacillati</taxon>
        <taxon>Bacillota</taxon>
        <taxon>Bacilli</taxon>
        <taxon>Lactobacillales</taxon>
        <taxon>Lactobacillaceae</taxon>
        <taxon>Ligilactobacillus</taxon>
    </lineage>
</organism>
<evidence type="ECO:0000256" key="3">
    <source>
        <dbReference type="ARBA" id="ARBA00022729"/>
    </source>
</evidence>
<dbReference type="InterPro" id="IPR041033">
    <property type="entry name" value="SpaA_PFL_dom_1"/>
</dbReference>
<feature type="transmembrane region" description="Helical" evidence="6">
    <location>
        <begin position="535"/>
        <end position="555"/>
    </location>
</feature>
<keyword evidence="6" id="KW-0812">Transmembrane</keyword>
<dbReference type="InterPro" id="IPR013783">
    <property type="entry name" value="Ig-like_fold"/>
</dbReference>
<feature type="domain" description="SpaA-like prealbumin fold" evidence="9">
    <location>
        <begin position="413"/>
        <end position="514"/>
    </location>
</feature>
<dbReference type="Pfam" id="PF00746">
    <property type="entry name" value="Gram_pos_anchor"/>
    <property type="match status" value="1"/>
</dbReference>